<feature type="signal peptide" evidence="10">
    <location>
        <begin position="1"/>
        <end position="27"/>
    </location>
</feature>
<evidence type="ECO:0000313" key="15">
    <source>
        <dbReference type="Proteomes" id="UP000197050"/>
    </source>
</evidence>
<protein>
    <submittedName>
        <fullName evidence="13">TonB-dependent receptor</fullName>
    </submittedName>
</protein>
<dbReference type="InterPro" id="IPR036942">
    <property type="entry name" value="Beta-barrel_TonB_sf"/>
</dbReference>
<evidence type="ECO:0000259" key="11">
    <source>
        <dbReference type="Pfam" id="PF00593"/>
    </source>
</evidence>
<evidence type="ECO:0000256" key="8">
    <source>
        <dbReference type="PROSITE-ProRule" id="PRU01360"/>
    </source>
</evidence>
<evidence type="ECO:0000313" key="16">
    <source>
        <dbReference type="Proteomes" id="UP001272940"/>
    </source>
</evidence>
<dbReference type="Proteomes" id="UP001272940">
    <property type="component" value="Unassembled WGS sequence"/>
</dbReference>
<dbReference type="PROSITE" id="PS52016">
    <property type="entry name" value="TONB_DEPENDENT_REC_3"/>
    <property type="match status" value="1"/>
</dbReference>
<dbReference type="GO" id="GO:0009279">
    <property type="term" value="C:cell outer membrane"/>
    <property type="evidence" value="ECO:0007669"/>
    <property type="project" value="UniProtKB-SubCell"/>
</dbReference>
<reference evidence="14" key="3">
    <citation type="submission" date="2022-06" db="EMBL/GenBank/DDBJ databases">
        <authorList>
            <person name="Hesketh-Best P.J."/>
            <person name="Koch M.J."/>
        </authorList>
    </citation>
    <scope>NUCLEOTIDE SEQUENCE</scope>
    <source>
        <strain evidence="14">PC206-O</strain>
    </source>
</reference>
<keyword evidence="5 9" id="KW-0798">TonB box</keyword>
<dbReference type="Pfam" id="PF00593">
    <property type="entry name" value="TonB_dep_Rec_b-barrel"/>
    <property type="match status" value="1"/>
</dbReference>
<feature type="chain" id="PRO_5011224017" evidence="10">
    <location>
        <begin position="28"/>
        <end position="818"/>
    </location>
</feature>
<dbReference type="PANTHER" id="PTHR47234">
    <property type="match status" value="1"/>
</dbReference>
<keyword evidence="13" id="KW-0675">Receptor</keyword>
<keyword evidence="10" id="KW-0732">Signal</keyword>
<keyword evidence="3 8" id="KW-1134">Transmembrane beta strand</keyword>
<dbReference type="InterPro" id="IPR037066">
    <property type="entry name" value="Plug_dom_sf"/>
</dbReference>
<comment type="subcellular location">
    <subcellularLocation>
        <location evidence="1 8">Cell outer membrane</location>
        <topology evidence="1 8">Multi-pass membrane protein</topology>
    </subcellularLocation>
</comment>
<dbReference type="CDD" id="cd01347">
    <property type="entry name" value="ligand_gated_channel"/>
    <property type="match status" value="1"/>
</dbReference>
<evidence type="ECO:0000259" key="12">
    <source>
        <dbReference type="Pfam" id="PF07715"/>
    </source>
</evidence>
<sequence>MKIGYGRQALLAFASTSALFIASSAFAQTTPPPSEATDVDEIVVTGTRTVGRSRLDSVAPVDVITGETLAKQGTGTELAAALAATAPSINFPRPAISDGSDHVRPATLRGLAPDQTLVLINGQRGHVGALVNVNGALGRGSTAFDLNTIPSISLGSVEVLRDGASAQYGADAIAGVINLRLRQASSGGGITANYGIYDTDFTTARGEHSRRDGEQTSLAGWIGLPLFGDGFLTLSGEVQKRQPTNRSDYAATTAVNGGSATTVIGRFGDPYTEAYTGYFNAGKPLGGEWEAYAFGGYQKRKSEAAATARAFNNSNNVTAIYPNGFLPIIAADIDDYNIYGGLKGPAAGFDWDISVGYGRNELDYRVLNSLNASYGAASQTQFDAGGLSYGQLTIGVDAVKQIEVNLYEPLNVAFGVEYRREDFSVSEGEPTSYNKGPVTAGGAGSQGFPGFAPSNAVDVDRNNVSAYIDLEGKFSEQFTVGVAGRYEDYSDFGDRFTGKMSARYDFTDAFALRGAISTGFKSPALQQQYFSYVATNLVATGAGVVLQQNGSYRVNDPIAIALGAKPLEPETSTNYSAGAVFRSGGFELTVDAYRIEVDDRIIYSETLGVSRPSQPAASTAAIQALLAPYGVTGARFFLNGVNTTTSGVDVVGRYRTTQDFGRFDFTLAGNFNNTEVTRTPPVPSNLAIAPAGDFLFDRSSKLSFEQGTPERKIVASVDWSLSDFGATLKGTSYDSVLVANNNATLDYETGDALLVDLEGRYTLPFGVSLAVGVNNLTDEYPTATPTNINGATGSVGYPSYSPYGFNGRFFYGRLSYNF</sequence>
<proteinExistence type="inferred from homology"/>
<comment type="similarity">
    <text evidence="8 9">Belongs to the TonB-dependent receptor family.</text>
</comment>
<dbReference type="SUPFAM" id="SSF56935">
    <property type="entry name" value="Porins"/>
    <property type="match status" value="1"/>
</dbReference>
<evidence type="ECO:0000313" key="13">
    <source>
        <dbReference type="EMBL" id="ASE38277.1"/>
    </source>
</evidence>
<evidence type="ECO:0000256" key="9">
    <source>
        <dbReference type="RuleBase" id="RU003357"/>
    </source>
</evidence>
<feature type="domain" description="TonB-dependent receptor plug" evidence="12">
    <location>
        <begin position="56"/>
        <end position="176"/>
    </location>
</feature>
<keyword evidence="2 8" id="KW-0813">Transport</keyword>
<dbReference type="AlphaFoldDB" id="A0A1Z3U4T3"/>
<evidence type="ECO:0000256" key="6">
    <source>
        <dbReference type="ARBA" id="ARBA00023136"/>
    </source>
</evidence>
<reference evidence="13" key="2">
    <citation type="submission" date="2017-12" db="EMBL/GenBank/DDBJ databases">
        <title>FDA dAtabase for Regulatory Grade micrObial Sequences (FDA-ARGOS): Supporting development and validation of Infectious Disease Dx tests.</title>
        <authorList>
            <person name="Campos J."/>
            <person name="Goldberg B."/>
            <person name="Tallon L."/>
            <person name="Sadzewicz L."/>
            <person name="Sengamalay N."/>
            <person name="Ott S."/>
            <person name="Godinez A."/>
            <person name="Nagaraj S."/>
            <person name="Vavikolanu K."/>
            <person name="Vyas G."/>
            <person name="Nadendla S."/>
            <person name="Aluvathingal J."/>
            <person name="Geyer C."/>
            <person name="Nandy P."/>
            <person name="Hobson J."/>
            <person name="Sichtig H."/>
        </authorList>
    </citation>
    <scope>NUCLEOTIDE SEQUENCE</scope>
    <source>
        <strain evidence="13">FDAARGOS_289</strain>
    </source>
</reference>
<reference evidence="14 16" key="4">
    <citation type="journal article" date="2023" name="FEMS Microbes">
        <title>Whole genomes of deep-sea sponge-associated bacteria exhibit high novel natural product potential.</title>
        <authorList>
            <person name="Hesketh-Best P.J."/>
            <person name="January G.G."/>
            <person name="Koch M.J."/>
            <person name="Warburton P.J."/>
            <person name="Howell K.L."/>
            <person name="Upton M."/>
        </authorList>
    </citation>
    <scope>NUCLEOTIDE SEQUENCE [LARGE SCALE GENOMIC DNA]</scope>
    <source>
        <strain evidence="14 16">PC206-O</strain>
    </source>
</reference>
<evidence type="ECO:0000256" key="5">
    <source>
        <dbReference type="ARBA" id="ARBA00023077"/>
    </source>
</evidence>
<dbReference type="InterPro" id="IPR012910">
    <property type="entry name" value="Plug_dom"/>
</dbReference>
<dbReference type="Proteomes" id="UP000197050">
    <property type="component" value="Chromosome"/>
</dbReference>
<dbReference type="EMBL" id="JAMYEC010000001">
    <property type="protein sequence ID" value="MDX2333641.1"/>
    <property type="molecule type" value="Genomic_DNA"/>
</dbReference>
<evidence type="ECO:0000256" key="10">
    <source>
        <dbReference type="SAM" id="SignalP"/>
    </source>
</evidence>
<dbReference type="PANTHER" id="PTHR47234:SF3">
    <property type="entry name" value="SECRETIN_TONB SHORT N-TERMINAL DOMAIN-CONTAINING PROTEIN"/>
    <property type="match status" value="1"/>
</dbReference>
<evidence type="ECO:0000256" key="7">
    <source>
        <dbReference type="ARBA" id="ARBA00023237"/>
    </source>
</evidence>
<accession>A0A1Z3U4T3</accession>
<dbReference type="Pfam" id="PF07715">
    <property type="entry name" value="Plug"/>
    <property type="match status" value="1"/>
</dbReference>
<evidence type="ECO:0000256" key="3">
    <source>
        <dbReference type="ARBA" id="ARBA00022452"/>
    </source>
</evidence>
<keyword evidence="6 8" id="KW-0472">Membrane</keyword>
<name>A0A1Z3U4T3_BREVE</name>
<keyword evidence="4 8" id="KW-0812">Transmembrane</keyword>
<reference evidence="15" key="1">
    <citation type="submission" date="2017-06" db="EMBL/GenBank/DDBJ databases">
        <title>FDA dAtabase for Regulatory Grade micrObial Sequences (FDA-ARGOS): Supporting development and validation of Infectious Disease Dx tests.</title>
        <authorList>
            <person name="Minogue T."/>
            <person name="Wolcott M."/>
            <person name="Wasieloski L."/>
            <person name="Aguilar W."/>
            <person name="Moore D."/>
            <person name="Tallon L."/>
            <person name="Sadzewicz L."/>
            <person name="Sengamalay N."/>
            <person name="Ott S."/>
            <person name="Godinez A."/>
            <person name="Nagaraj S."/>
            <person name="Nadendla S."/>
            <person name="Geyer C."/>
            <person name="Sichtig H."/>
        </authorList>
    </citation>
    <scope>NUCLEOTIDE SEQUENCE [LARGE SCALE GENOMIC DNA]</scope>
    <source>
        <strain evidence="15">FDAARGOS_289</strain>
    </source>
</reference>
<gene>
    <name evidence="13" type="ORF">CEP68_01435</name>
    <name evidence="14" type="ORF">NJD11_01630</name>
</gene>
<dbReference type="GeneID" id="34014229"/>
<dbReference type="InterPro" id="IPR039426">
    <property type="entry name" value="TonB-dep_rcpt-like"/>
</dbReference>
<feature type="domain" description="TonB-dependent receptor-like beta-barrel" evidence="11">
    <location>
        <begin position="328"/>
        <end position="776"/>
    </location>
</feature>
<dbReference type="InterPro" id="IPR000531">
    <property type="entry name" value="Beta-barrel_TonB"/>
</dbReference>
<evidence type="ECO:0000256" key="2">
    <source>
        <dbReference type="ARBA" id="ARBA00022448"/>
    </source>
</evidence>
<dbReference type="EMBL" id="CP022048">
    <property type="protein sequence ID" value="ASE38277.1"/>
    <property type="molecule type" value="Genomic_DNA"/>
</dbReference>
<evidence type="ECO:0000256" key="1">
    <source>
        <dbReference type="ARBA" id="ARBA00004571"/>
    </source>
</evidence>
<dbReference type="KEGG" id="bvc:CEP68_01435"/>
<dbReference type="RefSeq" id="WP_066625863.1">
    <property type="nucleotide sequence ID" value="NZ_CP022048.2"/>
</dbReference>
<evidence type="ECO:0000313" key="14">
    <source>
        <dbReference type="EMBL" id="MDX2333641.1"/>
    </source>
</evidence>
<keyword evidence="16" id="KW-1185">Reference proteome</keyword>
<dbReference type="Gene3D" id="2.40.170.20">
    <property type="entry name" value="TonB-dependent receptor, beta-barrel domain"/>
    <property type="match status" value="1"/>
</dbReference>
<organism evidence="13 15">
    <name type="scientific">Brevundimonas vesicularis</name>
    <name type="common">Pseudomonas vesicularis</name>
    <dbReference type="NCBI Taxonomy" id="41276"/>
    <lineage>
        <taxon>Bacteria</taxon>
        <taxon>Pseudomonadati</taxon>
        <taxon>Pseudomonadota</taxon>
        <taxon>Alphaproteobacteria</taxon>
        <taxon>Caulobacterales</taxon>
        <taxon>Caulobacteraceae</taxon>
        <taxon>Brevundimonas</taxon>
    </lineage>
</organism>
<dbReference type="Gene3D" id="2.170.130.10">
    <property type="entry name" value="TonB-dependent receptor, plug domain"/>
    <property type="match status" value="1"/>
</dbReference>
<evidence type="ECO:0000256" key="4">
    <source>
        <dbReference type="ARBA" id="ARBA00022692"/>
    </source>
</evidence>
<keyword evidence="7 8" id="KW-0998">Cell outer membrane</keyword>